<dbReference type="OrthoDB" id="19482at2759"/>
<evidence type="ECO:0000313" key="2">
    <source>
        <dbReference type="EMBL" id="GAV29963.1"/>
    </source>
</evidence>
<protein>
    <submittedName>
        <fullName evidence="2">Uncharacterized protein</fullName>
    </submittedName>
</protein>
<keyword evidence="3" id="KW-1185">Reference proteome</keyword>
<feature type="compositionally biased region" description="Low complexity" evidence="1">
    <location>
        <begin position="12"/>
        <end position="23"/>
    </location>
</feature>
<feature type="region of interest" description="Disordered" evidence="1">
    <location>
        <begin position="62"/>
        <end position="106"/>
    </location>
</feature>
<sequence>MTAVPHRHSISRRSSIQQLQQPQNGANSPRTGIRGRKVKATPNEVKTTMTRLEYLNNKFNVNPSFDVEISGDETDDSEPEGVKEQGEGEGEGIEGESASSKHRRADVQFDPKLLDIDILKKQQNVVEIESKDGVRDPEPLPSGTVRELLEHTAACAMARVPAGRGCFVQQHHPDLDIDVDHQDGGQQQKQYTCAAEDHPIVQHCPQQPRPACAELGLRAGDKRTIEQLYREVERHL</sequence>
<proteinExistence type="predicted"/>
<accession>A0A1Q2YKR1</accession>
<feature type="compositionally biased region" description="Basic residues" evidence="1">
    <location>
        <begin position="1"/>
        <end position="11"/>
    </location>
</feature>
<feature type="region of interest" description="Disordered" evidence="1">
    <location>
        <begin position="1"/>
        <end position="46"/>
    </location>
</feature>
<dbReference type="Proteomes" id="UP000186136">
    <property type="component" value="Unassembled WGS sequence"/>
</dbReference>
<gene>
    <name evidence="2" type="ORF">PMKS-003469</name>
</gene>
<feature type="compositionally biased region" description="Acidic residues" evidence="1">
    <location>
        <begin position="69"/>
        <end position="79"/>
    </location>
</feature>
<organism evidence="2 3">
    <name type="scientific">Pichia membranifaciens</name>
    <dbReference type="NCBI Taxonomy" id="4926"/>
    <lineage>
        <taxon>Eukaryota</taxon>
        <taxon>Fungi</taxon>
        <taxon>Dikarya</taxon>
        <taxon>Ascomycota</taxon>
        <taxon>Saccharomycotina</taxon>
        <taxon>Pichiomycetes</taxon>
        <taxon>Pichiales</taxon>
        <taxon>Pichiaceae</taxon>
        <taxon>Pichia</taxon>
    </lineage>
</organism>
<dbReference type="EMBL" id="BDGI01000149">
    <property type="protein sequence ID" value="GAV29963.1"/>
    <property type="molecule type" value="Genomic_DNA"/>
</dbReference>
<evidence type="ECO:0000256" key="1">
    <source>
        <dbReference type="SAM" id="MobiDB-lite"/>
    </source>
</evidence>
<dbReference type="AlphaFoldDB" id="A0A1Q2YKR1"/>
<evidence type="ECO:0000313" key="3">
    <source>
        <dbReference type="Proteomes" id="UP000186136"/>
    </source>
</evidence>
<name>A0A1Q2YKR1_9ASCO</name>
<reference evidence="2 3" key="1">
    <citation type="submission" date="2016-08" db="EMBL/GenBank/DDBJ databases">
        <title>Whole genome shotgun sequence of Pichia membranifaciens KS47-1.</title>
        <authorList>
            <person name="Konishi M."/>
            <person name="Ishida M."/>
            <person name="Arakawa T."/>
            <person name="Kato Y."/>
            <person name="Horiuchi J."/>
        </authorList>
    </citation>
    <scope>NUCLEOTIDE SEQUENCE [LARGE SCALE GENOMIC DNA]</scope>
    <source>
        <strain evidence="2 3">KS47-1</strain>
    </source>
</reference>
<comment type="caution">
    <text evidence="2">The sequence shown here is derived from an EMBL/GenBank/DDBJ whole genome shotgun (WGS) entry which is preliminary data.</text>
</comment>